<feature type="compositionally biased region" description="Basic and acidic residues" evidence="1">
    <location>
        <begin position="14"/>
        <end position="30"/>
    </location>
</feature>
<reference evidence="2 3" key="1">
    <citation type="journal article" date="2023" name="G3 (Bethesda)">
        <title>A chromosome-length genome assembly and annotation of blackberry (Rubus argutus, cv. 'Hillquist').</title>
        <authorList>
            <person name="Bruna T."/>
            <person name="Aryal R."/>
            <person name="Dudchenko O."/>
            <person name="Sargent D.J."/>
            <person name="Mead D."/>
            <person name="Buti M."/>
            <person name="Cavallini A."/>
            <person name="Hytonen T."/>
            <person name="Andres J."/>
            <person name="Pham M."/>
            <person name="Weisz D."/>
            <person name="Mascagni F."/>
            <person name="Usai G."/>
            <person name="Natali L."/>
            <person name="Bassil N."/>
            <person name="Fernandez G.E."/>
            <person name="Lomsadze A."/>
            <person name="Armour M."/>
            <person name="Olukolu B."/>
            <person name="Poorten T."/>
            <person name="Britton C."/>
            <person name="Davik J."/>
            <person name="Ashrafi H."/>
            <person name="Aiden E.L."/>
            <person name="Borodovsky M."/>
            <person name="Worthington M."/>
        </authorList>
    </citation>
    <scope>NUCLEOTIDE SEQUENCE [LARGE SCALE GENOMIC DNA]</scope>
    <source>
        <strain evidence="2">PI 553951</strain>
    </source>
</reference>
<evidence type="ECO:0000256" key="1">
    <source>
        <dbReference type="SAM" id="MobiDB-lite"/>
    </source>
</evidence>
<feature type="compositionally biased region" description="Basic and acidic residues" evidence="1">
    <location>
        <begin position="52"/>
        <end position="63"/>
    </location>
</feature>
<feature type="region of interest" description="Disordered" evidence="1">
    <location>
        <begin position="1"/>
        <end position="64"/>
    </location>
</feature>
<sequence length="276" mass="30996">MPKPLLNQRNKSNKSSERQKFRANNEDTKVFTRKVRIMLNDPDATDSSSSSEDEKMETADYKNKKSSKSKRWPTWLGTFATAGEASHAYEAMRSKFDEILRATTTTICSDKNNNDGSNSNLEHLFLLRKATPITPEAAAPGYSDGRGLLSQRGFQVSVLDLGITDSNTIQNGKSADHSVKETISTNSVGQLQIPLNSSFLNEEFESLYIEQQKQQNVFNFVPDKELNDPISSLEELGKYFDRIYCSIDDLKIGGFDDQPTNLLIMTLTIFQLISLI</sequence>
<dbReference type="EMBL" id="JBEDUW010000007">
    <property type="protein sequence ID" value="KAK9911430.1"/>
    <property type="molecule type" value="Genomic_DNA"/>
</dbReference>
<accession>A0AAW1VUC2</accession>
<protein>
    <recommendedName>
        <fullName evidence="4">AP2/ERF domain-containing protein</fullName>
    </recommendedName>
</protein>
<organism evidence="2 3">
    <name type="scientific">Rubus argutus</name>
    <name type="common">Southern blackberry</name>
    <dbReference type="NCBI Taxonomy" id="59490"/>
    <lineage>
        <taxon>Eukaryota</taxon>
        <taxon>Viridiplantae</taxon>
        <taxon>Streptophyta</taxon>
        <taxon>Embryophyta</taxon>
        <taxon>Tracheophyta</taxon>
        <taxon>Spermatophyta</taxon>
        <taxon>Magnoliopsida</taxon>
        <taxon>eudicotyledons</taxon>
        <taxon>Gunneridae</taxon>
        <taxon>Pentapetalae</taxon>
        <taxon>rosids</taxon>
        <taxon>fabids</taxon>
        <taxon>Rosales</taxon>
        <taxon>Rosaceae</taxon>
        <taxon>Rosoideae</taxon>
        <taxon>Rosoideae incertae sedis</taxon>
        <taxon>Rubus</taxon>
    </lineage>
</organism>
<keyword evidence="3" id="KW-1185">Reference proteome</keyword>
<gene>
    <name evidence="2" type="ORF">M0R45_035339</name>
</gene>
<evidence type="ECO:0000313" key="3">
    <source>
        <dbReference type="Proteomes" id="UP001457282"/>
    </source>
</evidence>
<dbReference type="AlphaFoldDB" id="A0AAW1VUC2"/>
<dbReference type="Proteomes" id="UP001457282">
    <property type="component" value="Unassembled WGS sequence"/>
</dbReference>
<evidence type="ECO:0000313" key="2">
    <source>
        <dbReference type="EMBL" id="KAK9911430.1"/>
    </source>
</evidence>
<evidence type="ECO:0008006" key="4">
    <source>
        <dbReference type="Google" id="ProtNLM"/>
    </source>
</evidence>
<name>A0AAW1VUC2_RUBAR</name>
<proteinExistence type="predicted"/>
<comment type="caution">
    <text evidence="2">The sequence shown here is derived from an EMBL/GenBank/DDBJ whole genome shotgun (WGS) entry which is preliminary data.</text>
</comment>